<protein>
    <submittedName>
        <fullName evidence="1">Uncharacterized protein</fullName>
    </submittedName>
</protein>
<name>A0A0E9WIC4_ANGAN</name>
<reference evidence="1" key="1">
    <citation type="submission" date="2014-11" db="EMBL/GenBank/DDBJ databases">
        <authorList>
            <person name="Amaro Gonzalez C."/>
        </authorList>
    </citation>
    <scope>NUCLEOTIDE SEQUENCE</scope>
</reference>
<sequence>MWQKMAGSNATEVVILTFVSLCKRRQWPLVNSAFYLLSMCNILWANAADWENAE</sequence>
<evidence type="ECO:0000313" key="1">
    <source>
        <dbReference type="EMBL" id="JAH90117.1"/>
    </source>
</evidence>
<reference evidence="1" key="2">
    <citation type="journal article" date="2015" name="Fish Shellfish Immunol.">
        <title>Early steps in the European eel (Anguilla anguilla)-Vibrio vulnificus interaction in the gills: Role of the RtxA13 toxin.</title>
        <authorList>
            <person name="Callol A."/>
            <person name="Pajuelo D."/>
            <person name="Ebbesson L."/>
            <person name="Teles M."/>
            <person name="MacKenzie S."/>
            <person name="Amaro C."/>
        </authorList>
    </citation>
    <scope>NUCLEOTIDE SEQUENCE</scope>
</reference>
<organism evidence="1">
    <name type="scientific">Anguilla anguilla</name>
    <name type="common">European freshwater eel</name>
    <name type="synonym">Muraena anguilla</name>
    <dbReference type="NCBI Taxonomy" id="7936"/>
    <lineage>
        <taxon>Eukaryota</taxon>
        <taxon>Metazoa</taxon>
        <taxon>Chordata</taxon>
        <taxon>Craniata</taxon>
        <taxon>Vertebrata</taxon>
        <taxon>Euteleostomi</taxon>
        <taxon>Actinopterygii</taxon>
        <taxon>Neopterygii</taxon>
        <taxon>Teleostei</taxon>
        <taxon>Anguilliformes</taxon>
        <taxon>Anguillidae</taxon>
        <taxon>Anguilla</taxon>
    </lineage>
</organism>
<accession>A0A0E9WIC4</accession>
<dbReference type="AlphaFoldDB" id="A0A0E9WIC4"/>
<proteinExistence type="predicted"/>
<dbReference type="EMBL" id="GBXM01018460">
    <property type="protein sequence ID" value="JAH90117.1"/>
    <property type="molecule type" value="Transcribed_RNA"/>
</dbReference>